<organism evidence="1 2">
    <name type="scientific">Spirosoma pollinicola</name>
    <dbReference type="NCBI Taxonomy" id="2057025"/>
    <lineage>
        <taxon>Bacteria</taxon>
        <taxon>Pseudomonadati</taxon>
        <taxon>Bacteroidota</taxon>
        <taxon>Cytophagia</taxon>
        <taxon>Cytophagales</taxon>
        <taxon>Cytophagaceae</taxon>
        <taxon>Spirosoma</taxon>
    </lineage>
</organism>
<evidence type="ECO:0000313" key="2">
    <source>
        <dbReference type="Proteomes" id="UP000232883"/>
    </source>
</evidence>
<gene>
    <name evidence="1" type="ORF">CWM47_00785</name>
</gene>
<evidence type="ECO:0008006" key="3">
    <source>
        <dbReference type="Google" id="ProtNLM"/>
    </source>
</evidence>
<dbReference type="AlphaFoldDB" id="A0A2K8YS86"/>
<accession>A0A2K8YS86</accession>
<reference evidence="1 2" key="1">
    <citation type="submission" date="2017-11" db="EMBL/GenBank/DDBJ databases">
        <title>Taxonomic description and genome sequences of Spirosoma HA7 sp. nov., isolated from pollen microhabitat of Corylus avellana.</title>
        <authorList>
            <person name="Ambika Manirajan B."/>
            <person name="Suarez C."/>
            <person name="Ratering S."/>
            <person name="Geissler-Plaum R."/>
            <person name="Cardinale M."/>
            <person name="Sylvia S."/>
        </authorList>
    </citation>
    <scope>NUCLEOTIDE SEQUENCE [LARGE SCALE GENOMIC DNA]</scope>
    <source>
        <strain evidence="1 2">HA7</strain>
    </source>
</reference>
<name>A0A2K8YS86_9BACT</name>
<proteinExistence type="predicted"/>
<evidence type="ECO:0000313" key="1">
    <source>
        <dbReference type="EMBL" id="AUD00483.1"/>
    </source>
</evidence>
<dbReference type="RefSeq" id="WP_100985909.1">
    <property type="nucleotide sequence ID" value="NZ_CP025096.1"/>
</dbReference>
<dbReference type="OrthoDB" id="960439at2"/>
<sequence length="180" mass="19990">MIRFPVYTGFRFTSDDQTIIGSAVRVTYWQFPLTGQYTLWQLGKHFQIGLLAGAAINADLEENLLPSTSTVTFISGKSDGTTSTIRSVKETTSKSTFLSTTLGITVGYQLLKQIDLTLQVNRLFSHQAIVTQSAQLQQNSDPTFYQVNTQASAVGLSALIGLSYRFQQVKRYKLSNEETD</sequence>
<protein>
    <recommendedName>
        <fullName evidence="3">Outer membrane protein beta-barrel domain-containing protein</fullName>
    </recommendedName>
</protein>
<dbReference type="Proteomes" id="UP000232883">
    <property type="component" value="Chromosome"/>
</dbReference>
<dbReference type="EMBL" id="CP025096">
    <property type="protein sequence ID" value="AUD00483.1"/>
    <property type="molecule type" value="Genomic_DNA"/>
</dbReference>
<keyword evidence="2" id="KW-1185">Reference proteome</keyword>
<dbReference type="KEGG" id="spir:CWM47_00785"/>